<name>A0A8T0JQ85_PHAAN</name>
<dbReference type="Proteomes" id="UP000743370">
    <property type="component" value="Unassembled WGS sequence"/>
</dbReference>
<feature type="region of interest" description="Disordered" evidence="4">
    <location>
        <begin position="493"/>
        <end position="529"/>
    </location>
</feature>
<comment type="subcellular location">
    <subcellularLocation>
        <location evidence="1">Nucleus</location>
    </subcellularLocation>
</comment>
<dbReference type="InterPro" id="IPR011989">
    <property type="entry name" value="ARM-like"/>
</dbReference>
<protein>
    <recommendedName>
        <fullName evidence="5">Pre-rRNA-processing protein RIX1 N-terminal domain-containing protein</fullName>
    </recommendedName>
</protein>
<evidence type="ECO:0000313" key="7">
    <source>
        <dbReference type="Proteomes" id="UP000743370"/>
    </source>
</evidence>
<evidence type="ECO:0000256" key="3">
    <source>
        <dbReference type="ARBA" id="ARBA00023242"/>
    </source>
</evidence>
<evidence type="ECO:0000256" key="2">
    <source>
        <dbReference type="ARBA" id="ARBA00010511"/>
    </source>
</evidence>
<dbReference type="GO" id="GO:0005634">
    <property type="term" value="C:nucleus"/>
    <property type="evidence" value="ECO:0007669"/>
    <property type="project" value="UniProtKB-SubCell"/>
</dbReference>
<evidence type="ECO:0000256" key="1">
    <source>
        <dbReference type="ARBA" id="ARBA00004123"/>
    </source>
</evidence>
<evidence type="ECO:0000256" key="4">
    <source>
        <dbReference type="SAM" id="MobiDB-lite"/>
    </source>
</evidence>
<evidence type="ECO:0000259" key="5">
    <source>
        <dbReference type="Pfam" id="PF08167"/>
    </source>
</evidence>
<accession>A0A8T0JQ85</accession>
<dbReference type="Gene3D" id="1.25.10.10">
    <property type="entry name" value="Leucine-rich Repeat Variant"/>
    <property type="match status" value="1"/>
</dbReference>
<comment type="similarity">
    <text evidence="2">Belongs to the RIX1/PELP1 family.</text>
</comment>
<feature type="compositionally biased region" description="Acidic residues" evidence="4">
    <location>
        <begin position="881"/>
        <end position="900"/>
    </location>
</feature>
<dbReference type="EMBL" id="JABFOF010000009">
    <property type="protein sequence ID" value="KAG2380234.1"/>
    <property type="molecule type" value="Genomic_DNA"/>
</dbReference>
<proteinExistence type="inferred from homology"/>
<reference evidence="6 7" key="1">
    <citation type="submission" date="2020-05" db="EMBL/GenBank/DDBJ databases">
        <title>Vigna angularis (adzuki bean) Var. LongXiaoDou No. 4 denovo assembly.</title>
        <authorList>
            <person name="Xiang H."/>
        </authorList>
    </citation>
    <scope>NUCLEOTIDE SEQUENCE [LARGE SCALE GENOMIC DNA]</scope>
    <source>
        <tissue evidence="6">Leaf</tissue>
    </source>
</reference>
<feature type="compositionally biased region" description="Basic and acidic residues" evidence="4">
    <location>
        <begin position="731"/>
        <end position="750"/>
    </location>
</feature>
<gene>
    <name evidence="6" type="ORF">HKW66_Vig0170130</name>
</gene>
<dbReference type="PANTHER" id="PTHR34105">
    <property type="entry name" value="PROLINE-, GLUTAMIC ACID- AND LEUCINE-RICH PROTEIN 1"/>
    <property type="match status" value="1"/>
</dbReference>
<dbReference type="GO" id="GO:0006364">
    <property type="term" value="P:rRNA processing"/>
    <property type="evidence" value="ECO:0007669"/>
    <property type="project" value="TreeGrafter"/>
</dbReference>
<dbReference type="PANTHER" id="PTHR34105:SF1">
    <property type="entry name" value="PROLINE-, GLUTAMIC ACID- AND LEUCINE-RICH PROTEIN 1"/>
    <property type="match status" value="1"/>
</dbReference>
<keyword evidence="3" id="KW-0539">Nucleus</keyword>
<feature type="region of interest" description="Disordered" evidence="4">
    <location>
        <begin position="726"/>
        <end position="754"/>
    </location>
</feature>
<feature type="domain" description="Pre-rRNA-processing protein RIX1 N-terminal" evidence="5">
    <location>
        <begin position="21"/>
        <end position="221"/>
    </location>
</feature>
<feature type="compositionally biased region" description="Basic residues" evidence="4">
    <location>
        <begin position="507"/>
        <end position="516"/>
    </location>
</feature>
<feature type="region of interest" description="Disordered" evidence="4">
    <location>
        <begin position="878"/>
        <end position="900"/>
    </location>
</feature>
<dbReference type="InterPro" id="IPR016024">
    <property type="entry name" value="ARM-type_fold"/>
</dbReference>
<dbReference type="SUPFAM" id="SSF48371">
    <property type="entry name" value="ARM repeat"/>
    <property type="match status" value="1"/>
</dbReference>
<organism evidence="6 7">
    <name type="scientific">Phaseolus angularis</name>
    <name type="common">Azuki bean</name>
    <name type="synonym">Vigna angularis</name>
    <dbReference type="NCBI Taxonomy" id="3914"/>
    <lineage>
        <taxon>Eukaryota</taxon>
        <taxon>Viridiplantae</taxon>
        <taxon>Streptophyta</taxon>
        <taxon>Embryophyta</taxon>
        <taxon>Tracheophyta</taxon>
        <taxon>Spermatophyta</taxon>
        <taxon>Magnoliopsida</taxon>
        <taxon>eudicotyledons</taxon>
        <taxon>Gunneridae</taxon>
        <taxon>Pentapetalae</taxon>
        <taxon>rosids</taxon>
        <taxon>fabids</taxon>
        <taxon>Fabales</taxon>
        <taxon>Fabaceae</taxon>
        <taxon>Papilionoideae</taxon>
        <taxon>50 kb inversion clade</taxon>
        <taxon>NPAAA clade</taxon>
        <taxon>indigoferoid/millettioid clade</taxon>
        <taxon>Phaseoleae</taxon>
        <taxon>Vigna</taxon>
    </lineage>
</organism>
<dbReference type="Pfam" id="PF08167">
    <property type="entry name" value="RIX1"/>
    <property type="match status" value="1"/>
</dbReference>
<dbReference type="InterPro" id="IPR012583">
    <property type="entry name" value="RIX1_N"/>
</dbReference>
<comment type="caution">
    <text evidence="6">The sequence shown here is derived from an EMBL/GenBank/DDBJ whole genome shotgun (WGS) entry which is preliminary data.</text>
</comment>
<evidence type="ECO:0000313" key="6">
    <source>
        <dbReference type="EMBL" id="KAG2380234.1"/>
    </source>
</evidence>
<dbReference type="AlphaFoldDB" id="A0A8T0JQ85"/>
<sequence>MAAFDHFGNMYEVAFKPRLLLSLIRDHLPDENSTFSDPSKLSKAVSLVKTHSLLSESFLADSTSAKVIEAWKSAFSSWLNRIFSLLSTSMPDKCWAGISLLGVTCEECSSERFLESYSAWFNKLLAFLQSPADSHLVRVAACASLSDIFIRLSRYPKIKKESSSCAVKVVQPTLKMLTDENSEAIWDAAVHLLCTIATSFPFSIRSHYDGVESAIALKLLSGGCSLDMSQSALGAIPLLQLFCSSHSLLFPTKLAHCLALLPKSKGDNESWSVMMQKILVLINDQLNLAFHGLEEETMRDGVTRLLVLPGKHPPPPLGGYILAEEVRNKGSQMTEQSLMSNVSTLMSVCCLMLTNSYPVKVNVPVRLLLVLVERVLKVNGSLPQMSMPFVTAKQQENICSELPALHLSSLELLTAIIKSLGSQLLPHAAYIVLIITKYFKTCELPELRIKVYSVTKNLLITMGVGMALYLAQEVINNAFTDLSSIEHTNGDILNGSNSNAPAGAKKPSSHRKRKHINATGSLQEHDQGGGLGLEVPKNRALTPISLRIAALETLEALITVAGALKSEPWRSKIDSLLIVIATDSFKEGTVGEEFSVLHLKEPAATATDLQLAALRALLASFLSFARGRPPYLSEGLELFRRGKQQTSITKLAEFCAHALLTLEVLIHPRALPLVDYTYDDNNSFGEAHSNLQHEYFGRSNKTPYGLPQVSPDYDDDVYAEWLENGNEADVSMDKDTKNNQEPSEACRDNDPEVLPVHVSSDTNIQERAQMDSEAATSADVEMKTVGDETNFKSYQPGESVVQFQDPGSFTLMEDHNDIMSEKILPDSTVPHNEASHMESDQGNSVNKDFEFASQSNSLWQTTTGSNIFQEFSFKVDRDNSLADEDDFPDIVDGDPDSDSE</sequence>